<name>A0A5J5BT07_9ASTE</name>
<evidence type="ECO:0000313" key="1">
    <source>
        <dbReference type="EMBL" id="KAA8546223.1"/>
    </source>
</evidence>
<keyword evidence="2" id="KW-1185">Reference proteome</keyword>
<gene>
    <name evidence="1" type="ORF">F0562_003038</name>
</gene>
<organism evidence="1 2">
    <name type="scientific">Nyssa sinensis</name>
    <dbReference type="NCBI Taxonomy" id="561372"/>
    <lineage>
        <taxon>Eukaryota</taxon>
        <taxon>Viridiplantae</taxon>
        <taxon>Streptophyta</taxon>
        <taxon>Embryophyta</taxon>
        <taxon>Tracheophyta</taxon>
        <taxon>Spermatophyta</taxon>
        <taxon>Magnoliopsida</taxon>
        <taxon>eudicotyledons</taxon>
        <taxon>Gunneridae</taxon>
        <taxon>Pentapetalae</taxon>
        <taxon>asterids</taxon>
        <taxon>Cornales</taxon>
        <taxon>Nyssaceae</taxon>
        <taxon>Nyssa</taxon>
    </lineage>
</organism>
<dbReference type="EMBL" id="CM018032">
    <property type="protein sequence ID" value="KAA8546223.1"/>
    <property type="molecule type" value="Genomic_DNA"/>
</dbReference>
<proteinExistence type="predicted"/>
<reference evidence="1 2" key="1">
    <citation type="submission" date="2019-09" db="EMBL/GenBank/DDBJ databases">
        <title>A chromosome-level genome assembly of the Chinese tupelo Nyssa sinensis.</title>
        <authorList>
            <person name="Yang X."/>
            <person name="Kang M."/>
            <person name="Yang Y."/>
            <person name="Xiong H."/>
            <person name="Wang M."/>
            <person name="Zhang Z."/>
            <person name="Wang Z."/>
            <person name="Wu H."/>
            <person name="Ma T."/>
            <person name="Liu J."/>
            <person name="Xi Z."/>
        </authorList>
    </citation>
    <scope>NUCLEOTIDE SEQUENCE [LARGE SCALE GENOMIC DNA]</scope>
    <source>
        <strain evidence="1">J267</strain>
        <tissue evidence="1">Leaf</tissue>
    </source>
</reference>
<evidence type="ECO:0000313" key="2">
    <source>
        <dbReference type="Proteomes" id="UP000325577"/>
    </source>
</evidence>
<dbReference type="Proteomes" id="UP000325577">
    <property type="component" value="Linkage Group LG1"/>
</dbReference>
<sequence length="227" mass="25220">MAKDDDVLRTLVPNVLRTLGLSDDIPKPSVTTDMNLVKELDVTLEVGQELGEPSFAQVLTLVHSWCLLFNFLSNSSLSLVIMHFVLSAQDAQGADIREGVIQKAEISMPDTFGVVTCLSLASIDPQPSSMCIRDPDPLTPFMEVVYEVPTSSTINVKAFDLQDPFTQYFTRVQQEGGVIEISSKRVSMPRFARKLPLLNAKLRSSSHVIGMSWNKALIRRAHVVRLY</sequence>
<protein>
    <submittedName>
        <fullName evidence="1">Uncharacterized protein</fullName>
    </submittedName>
</protein>
<accession>A0A5J5BT07</accession>
<dbReference type="AlphaFoldDB" id="A0A5J5BT07"/>